<dbReference type="KEGG" id="upi:EJG51_014415"/>
<sequence length="64" mass="7835">MTKYKPGYCCMYRYRHSADIEFLEQRREELIGYVYSPFRMNDLMEGILSGENLQLTWKFLMVLR</sequence>
<organism evidence="6 7">
    <name type="scientific">Undibacterium piscinae</name>
    <dbReference type="NCBI Taxonomy" id="2495591"/>
    <lineage>
        <taxon>Bacteria</taxon>
        <taxon>Pseudomonadati</taxon>
        <taxon>Pseudomonadota</taxon>
        <taxon>Betaproteobacteria</taxon>
        <taxon>Burkholderiales</taxon>
        <taxon>Oxalobacteraceae</taxon>
        <taxon>Undibacterium</taxon>
    </lineage>
</organism>
<evidence type="ECO:0000259" key="5">
    <source>
        <dbReference type="Pfam" id="PF03924"/>
    </source>
</evidence>
<comment type="subcellular location">
    <subcellularLocation>
        <location evidence="1">Membrane</location>
    </subcellularLocation>
</comment>
<keyword evidence="7" id="KW-1185">Reference proteome</keyword>
<keyword evidence="2" id="KW-0812">Transmembrane</keyword>
<reference evidence="6 7" key="1">
    <citation type="journal article" date="2019" name="Int. J. Syst. Evol. Microbiol.">
        <title>Undibacterium piscinae sp. nov., isolated from Korean shiner intestine.</title>
        <authorList>
            <person name="Lee S.Y."/>
            <person name="Kang W."/>
            <person name="Kim P.S."/>
            <person name="Kim H.S."/>
            <person name="Sung H."/>
            <person name="Shin N.R."/>
            <person name="Whon T.W."/>
            <person name="Yun J.H."/>
            <person name="Lee J.Y."/>
            <person name="Lee J.Y."/>
            <person name="Jung M.J."/>
            <person name="Jeong Y.S."/>
            <person name="Tak E.J."/>
            <person name="Han J.E."/>
            <person name="Hyun D.W."/>
            <person name="Kang M.S."/>
            <person name="Lee K.E."/>
            <person name="Lee B.H."/>
            <person name="Bae J.W."/>
        </authorList>
    </citation>
    <scope>NUCLEOTIDE SEQUENCE [LARGE SCALE GENOMIC DNA]</scope>
    <source>
        <strain evidence="6 7">S11R28</strain>
    </source>
</reference>
<dbReference type="InterPro" id="IPR006189">
    <property type="entry name" value="CHASE_dom"/>
</dbReference>
<dbReference type="GO" id="GO:0003824">
    <property type="term" value="F:catalytic activity"/>
    <property type="evidence" value="ECO:0007669"/>
    <property type="project" value="UniProtKB-ARBA"/>
</dbReference>
<keyword evidence="4" id="KW-0472">Membrane</keyword>
<evidence type="ECO:0000256" key="4">
    <source>
        <dbReference type="ARBA" id="ARBA00023136"/>
    </source>
</evidence>
<dbReference type="InterPro" id="IPR042240">
    <property type="entry name" value="CHASE_sf"/>
</dbReference>
<keyword evidence="3" id="KW-1133">Transmembrane helix</keyword>
<dbReference type="Proteomes" id="UP000274350">
    <property type="component" value="Chromosome"/>
</dbReference>
<dbReference type="GO" id="GO:0007165">
    <property type="term" value="P:signal transduction"/>
    <property type="evidence" value="ECO:0007669"/>
    <property type="project" value="UniProtKB-ARBA"/>
</dbReference>
<dbReference type="GO" id="GO:0016020">
    <property type="term" value="C:membrane"/>
    <property type="evidence" value="ECO:0007669"/>
    <property type="project" value="UniProtKB-SubCell"/>
</dbReference>
<dbReference type="Pfam" id="PF03924">
    <property type="entry name" value="CHASE"/>
    <property type="match status" value="1"/>
</dbReference>
<dbReference type="EMBL" id="CP051152">
    <property type="protein sequence ID" value="QJQ06834.1"/>
    <property type="molecule type" value="Genomic_DNA"/>
</dbReference>
<protein>
    <recommendedName>
        <fullName evidence="5">CHASE domain-containing protein</fullName>
    </recommendedName>
</protein>
<accession>A0A6M4A6N1</accession>
<dbReference type="AlphaFoldDB" id="A0A6M4A6N1"/>
<evidence type="ECO:0000313" key="6">
    <source>
        <dbReference type="EMBL" id="QJQ06834.1"/>
    </source>
</evidence>
<evidence type="ECO:0000256" key="2">
    <source>
        <dbReference type="ARBA" id="ARBA00022692"/>
    </source>
</evidence>
<name>A0A6M4A6N1_9BURK</name>
<proteinExistence type="predicted"/>
<evidence type="ECO:0000256" key="1">
    <source>
        <dbReference type="ARBA" id="ARBA00004370"/>
    </source>
</evidence>
<feature type="domain" description="CHASE" evidence="5">
    <location>
        <begin position="14"/>
        <end position="51"/>
    </location>
</feature>
<evidence type="ECO:0000313" key="7">
    <source>
        <dbReference type="Proteomes" id="UP000274350"/>
    </source>
</evidence>
<evidence type="ECO:0000256" key="3">
    <source>
        <dbReference type="ARBA" id="ARBA00022989"/>
    </source>
</evidence>
<gene>
    <name evidence="6" type="ORF">EJG51_014415</name>
</gene>
<dbReference type="Gene3D" id="3.30.450.350">
    <property type="entry name" value="CHASE domain"/>
    <property type="match status" value="1"/>
</dbReference>